<feature type="domain" description="Peptidase M50" evidence="14">
    <location>
        <begin position="124"/>
        <end position="182"/>
    </location>
</feature>
<comment type="caution">
    <text evidence="15">The sequence shown here is derived from an EMBL/GenBank/DDBJ whole genome shotgun (WGS) entry which is preliminary data.</text>
</comment>
<reference evidence="15 16" key="1">
    <citation type="submission" date="2023-11" db="EMBL/GenBank/DDBJ databases">
        <title>Draft genome sequence of a psychrophilic Clostridium strain from permafrost water brine.</title>
        <authorList>
            <person name="Shcherbakova V.A."/>
            <person name="Trubitsyn V.E."/>
            <person name="Zakharyuk A.G."/>
        </authorList>
    </citation>
    <scope>NUCLEOTIDE SEQUENCE [LARGE SCALE GENOMIC DNA]</scope>
    <source>
        <strain evidence="15 16">14F</strain>
    </source>
</reference>
<keyword evidence="8" id="KW-0378">Hydrolase</keyword>
<evidence type="ECO:0000259" key="14">
    <source>
        <dbReference type="Pfam" id="PF02163"/>
    </source>
</evidence>
<dbReference type="GO" id="GO:0008233">
    <property type="term" value="F:peptidase activity"/>
    <property type="evidence" value="ECO:0007669"/>
    <property type="project" value="UniProtKB-KW"/>
</dbReference>
<feature type="domain" description="Peptidase M50" evidence="14">
    <location>
        <begin position="13"/>
        <end position="112"/>
    </location>
</feature>
<evidence type="ECO:0000256" key="12">
    <source>
        <dbReference type="ARBA" id="ARBA00023136"/>
    </source>
</evidence>
<evidence type="ECO:0000256" key="13">
    <source>
        <dbReference type="SAM" id="Phobius"/>
    </source>
</evidence>
<organism evidence="15 16">
    <name type="scientific">Clostridium frigoriphilum</name>
    <dbReference type="NCBI Taxonomy" id="443253"/>
    <lineage>
        <taxon>Bacteria</taxon>
        <taxon>Bacillati</taxon>
        <taxon>Bacillota</taxon>
        <taxon>Clostridia</taxon>
        <taxon>Eubacteriales</taxon>
        <taxon>Clostridiaceae</taxon>
        <taxon>Clostridium</taxon>
    </lineage>
</organism>
<keyword evidence="16" id="KW-1185">Reference proteome</keyword>
<evidence type="ECO:0000256" key="9">
    <source>
        <dbReference type="ARBA" id="ARBA00022833"/>
    </source>
</evidence>
<name>A0ABU7UL06_9CLOT</name>
<keyword evidence="4" id="KW-1003">Cell membrane</keyword>
<accession>A0ABU7UL06</accession>
<keyword evidence="6 13" id="KW-0812">Transmembrane</keyword>
<feature type="transmembrane region" description="Helical" evidence="13">
    <location>
        <begin position="47"/>
        <end position="69"/>
    </location>
</feature>
<evidence type="ECO:0000256" key="1">
    <source>
        <dbReference type="ARBA" id="ARBA00001947"/>
    </source>
</evidence>
<sequence length="217" mass="24950">MDTQQILYKILMIPAILIAFTFHEYAHAIVADRLGDKTPRFQGRLTLNPIAHIDPIGFILIILTGFGWAKPVETNPSSYKNYYRDDLKISFAGPFANLIIGFVFAILTVLFWKFSPIHGTVLTIIIEILKITVSINCMLFFLNLVPVPGFDGYHIIRDLFPKFFYNMSDTFTRYQFLIFLVLILPILPGNQSVFTYIVQVPANWVYNIFMNIALMLQ</sequence>
<dbReference type="GO" id="GO:0006508">
    <property type="term" value="P:proteolysis"/>
    <property type="evidence" value="ECO:0007669"/>
    <property type="project" value="UniProtKB-KW"/>
</dbReference>
<feature type="transmembrane region" description="Helical" evidence="13">
    <location>
        <begin position="6"/>
        <end position="26"/>
    </location>
</feature>
<dbReference type="InterPro" id="IPR008915">
    <property type="entry name" value="Peptidase_M50"/>
</dbReference>
<evidence type="ECO:0000313" key="16">
    <source>
        <dbReference type="Proteomes" id="UP001498469"/>
    </source>
</evidence>
<evidence type="ECO:0000256" key="6">
    <source>
        <dbReference type="ARBA" id="ARBA00022692"/>
    </source>
</evidence>
<protein>
    <submittedName>
        <fullName evidence="15">Site-2 protease family protein</fullName>
    </submittedName>
</protein>
<dbReference type="EMBL" id="JAZHFS010000005">
    <property type="protein sequence ID" value="MEF2112067.1"/>
    <property type="molecule type" value="Genomic_DNA"/>
</dbReference>
<evidence type="ECO:0000256" key="2">
    <source>
        <dbReference type="ARBA" id="ARBA00004651"/>
    </source>
</evidence>
<evidence type="ECO:0000256" key="3">
    <source>
        <dbReference type="ARBA" id="ARBA00007931"/>
    </source>
</evidence>
<evidence type="ECO:0000256" key="11">
    <source>
        <dbReference type="ARBA" id="ARBA00023049"/>
    </source>
</evidence>
<keyword evidence="5 15" id="KW-0645">Protease</keyword>
<keyword evidence="12 13" id="KW-0472">Membrane</keyword>
<dbReference type="InterPro" id="IPR052348">
    <property type="entry name" value="Metallopeptidase_M50B"/>
</dbReference>
<proteinExistence type="inferred from homology"/>
<dbReference type="PANTHER" id="PTHR35864:SF1">
    <property type="entry name" value="ZINC METALLOPROTEASE YWHC-RELATED"/>
    <property type="match status" value="1"/>
</dbReference>
<evidence type="ECO:0000256" key="5">
    <source>
        <dbReference type="ARBA" id="ARBA00022670"/>
    </source>
</evidence>
<gene>
    <name evidence="15" type="ORF">SJI18_07045</name>
</gene>
<feature type="transmembrane region" description="Helical" evidence="13">
    <location>
        <begin position="119"/>
        <end position="142"/>
    </location>
</feature>
<keyword evidence="10 13" id="KW-1133">Transmembrane helix</keyword>
<dbReference type="PANTHER" id="PTHR35864">
    <property type="entry name" value="ZINC METALLOPROTEASE MJ0611-RELATED"/>
    <property type="match status" value="1"/>
</dbReference>
<comment type="similarity">
    <text evidence="3">Belongs to the peptidase M50B family.</text>
</comment>
<evidence type="ECO:0000313" key="15">
    <source>
        <dbReference type="EMBL" id="MEF2112067.1"/>
    </source>
</evidence>
<evidence type="ECO:0000256" key="4">
    <source>
        <dbReference type="ARBA" id="ARBA00022475"/>
    </source>
</evidence>
<evidence type="ECO:0000256" key="7">
    <source>
        <dbReference type="ARBA" id="ARBA00022723"/>
    </source>
</evidence>
<feature type="transmembrane region" description="Helical" evidence="13">
    <location>
        <begin position="89"/>
        <end position="112"/>
    </location>
</feature>
<dbReference type="Proteomes" id="UP001498469">
    <property type="component" value="Unassembled WGS sequence"/>
</dbReference>
<keyword evidence="9" id="KW-0862">Zinc</keyword>
<comment type="subcellular location">
    <subcellularLocation>
        <location evidence="2">Cell membrane</location>
        <topology evidence="2">Multi-pass membrane protein</topology>
    </subcellularLocation>
</comment>
<keyword evidence="11" id="KW-0482">Metalloprotease</keyword>
<comment type="cofactor">
    <cofactor evidence="1">
        <name>Zn(2+)</name>
        <dbReference type="ChEBI" id="CHEBI:29105"/>
    </cofactor>
</comment>
<dbReference type="CDD" id="cd06158">
    <property type="entry name" value="S2P-M50_like_1"/>
    <property type="match status" value="1"/>
</dbReference>
<keyword evidence="7" id="KW-0479">Metal-binding</keyword>
<dbReference type="Pfam" id="PF02163">
    <property type="entry name" value="Peptidase_M50"/>
    <property type="match status" value="2"/>
</dbReference>
<feature type="transmembrane region" description="Helical" evidence="13">
    <location>
        <begin position="171"/>
        <end position="187"/>
    </location>
</feature>
<evidence type="ECO:0000256" key="8">
    <source>
        <dbReference type="ARBA" id="ARBA00022801"/>
    </source>
</evidence>
<dbReference type="InterPro" id="IPR044537">
    <property type="entry name" value="Rip2-like"/>
</dbReference>
<evidence type="ECO:0000256" key="10">
    <source>
        <dbReference type="ARBA" id="ARBA00022989"/>
    </source>
</evidence>